<dbReference type="Proteomes" id="UP000003019">
    <property type="component" value="Unassembled WGS sequence"/>
</dbReference>
<comment type="caution">
    <text evidence="1">The sequence shown here is derived from an EMBL/GenBank/DDBJ whole genome shotgun (WGS) entry which is preliminary data.</text>
</comment>
<dbReference type="EMBL" id="AGAY01000045">
    <property type="protein sequence ID" value="EGY52595.1"/>
    <property type="molecule type" value="Genomic_DNA"/>
</dbReference>
<accession>G4CHU7</accession>
<dbReference type="AlphaFoldDB" id="G4CHU7"/>
<gene>
    <name evidence="1" type="ORF">HMPREF9371_1186</name>
</gene>
<evidence type="ECO:0000313" key="2">
    <source>
        <dbReference type="Proteomes" id="UP000003019"/>
    </source>
</evidence>
<sequence>MQRSQADYSLSGFYFCRLFKRETAVKAENKQNIFLENRNLGKSFIKIVRIVFALRLKGKAKRRRSAAFPISKLQKKG</sequence>
<organism evidence="1 2">
    <name type="scientific">Neisseria shayeganii 871</name>
    <dbReference type="NCBI Taxonomy" id="1032488"/>
    <lineage>
        <taxon>Bacteria</taxon>
        <taxon>Pseudomonadati</taxon>
        <taxon>Pseudomonadota</taxon>
        <taxon>Betaproteobacteria</taxon>
        <taxon>Neisseriales</taxon>
        <taxon>Neisseriaceae</taxon>
        <taxon>Neisseria</taxon>
    </lineage>
</organism>
<name>G4CHU7_9NEIS</name>
<keyword evidence="2" id="KW-1185">Reference proteome</keyword>
<reference evidence="1 2" key="1">
    <citation type="submission" date="2011-05" db="EMBL/GenBank/DDBJ databases">
        <authorList>
            <person name="Muzny D."/>
            <person name="Qin X."/>
            <person name="Deng J."/>
            <person name="Jiang H."/>
            <person name="Liu Y."/>
            <person name="Qu J."/>
            <person name="Song X.-Z."/>
            <person name="Zhang L."/>
            <person name="Thornton R."/>
            <person name="Coyle M."/>
            <person name="Francisco L."/>
            <person name="Jackson L."/>
            <person name="Javaid M."/>
            <person name="Korchina V."/>
            <person name="Kovar C."/>
            <person name="Mata R."/>
            <person name="Mathew T."/>
            <person name="Ngo R."/>
            <person name="Nguyen L."/>
            <person name="Nguyen N."/>
            <person name="Okwuonu G."/>
            <person name="Ongeri F."/>
            <person name="Pham C."/>
            <person name="Simmons D."/>
            <person name="Wilczek-Boney K."/>
            <person name="Hale W."/>
            <person name="Jakkamsetti A."/>
            <person name="Pham P."/>
            <person name="Ruth R."/>
            <person name="San Lucas F."/>
            <person name="Warren J."/>
            <person name="Zhang J."/>
            <person name="Zhao Z."/>
            <person name="Zhou C."/>
            <person name="Zhu D."/>
            <person name="Lee S."/>
            <person name="Bess C."/>
            <person name="Blankenburg K."/>
            <person name="Forbes L."/>
            <person name="Fu Q."/>
            <person name="Gubbala S."/>
            <person name="Hirani K."/>
            <person name="Jayaseelan J.C."/>
            <person name="Lara F."/>
            <person name="Munidasa M."/>
            <person name="Palculict T."/>
            <person name="Patil S."/>
            <person name="Pu L.-L."/>
            <person name="Saada N."/>
            <person name="Tang L."/>
            <person name="Weissenberger G."/>
            <person name="Zhu Y."/>
            <person name="Hemphill L."/>
            <person name="Shang Y."/>
            <person name="Youmans B."/>
            <person name="Ayvaz T."/>
            <person name="Ross M."/>
            <person name="Santibanez J."/>
            <person name="Aqrawi P."/>
            <person name="Gross S."/>
            <person name="Joshi V."/>
            <person name="Fowler G."/>
            <person name="Nazareth L."/>
            <person name="Reid J."/>
            <person name="Worley K."/>
            <person name="Petrosino J."/>
            <person name="Highlander S."/>
            <person name="Gibbs R."/>
        </authorList>
    </citation>
    <scope>NUCLEOTIDE SEQUENCE [LARGE SCALE GENOMIC DNA]</scope>
    <source>
        <strain evidence="1 2">871</strain>
    </source>
</reference>
<dbReference type="STRING" id="1032488.HMPREF9371_1186"/>
<dbReference type="HOGENOM" id="CLU_2634437_0_0_4"/>
<evidence type="ECO:0000313" key="1">
    <source>
        <dbReference type="EMBL" id="EGY52595.1"/>
    </source>
</evidence>
<proteinExistence type="predicted"/>
<protein>
    <submittedName>
        <fullName evidence="1">Uncharacterized protein</fullName>
    </submittedName>
</protein>